<dbReference type="SUPFAM" id="SSF50022">
    <property type="entry name" value="ISP domain"/>
    <property type="match status" value="1"/>
</dbReference>
<dbReference type="InterPro" id="IPR017941">
    <property type="entry name" value="Rieske_2Fe-2S"/>
</dbReference>
<reference evidence="6 7" key="1">
    <citation type="submission" date="2014-06" db="EMBL/GenBank/DDBJ databases">
        <authorList>
            <person name="Urmite Genomes Urmite Genomes"/>
        </authorList>
    </citation>
    <scope>NUCLEOTIDE SEQUENCE [LARGE SCALE GENOMIC DNA]</scope>
</reference>
<gene>
    <name evidence="6" type="primary">ndoA</name>
    <name evidence="6" type="ORF">BN59_00526</name>
</gene>
<dbReference type="PANTHER" id="PTHR43456:SF2">
    <property type="entry name" value="RIESKE (2FE-2S) DOMAIN-CONTAINING PROTEIN"/>
    <property type="match status" value="1"/>
</dbReference>
<dbReference type="AlphaFoldDB" id="A0A078KWW1"/>
<name>A0A078KWW1_9GAMM</name>
<dbReference type="GO" id="GO:0046872">
    <property type="term" value="F:metal ion binding"/>
    <property type="evidence" value="ECO:0007669"/>
    <property type="project" value="UniProtKB-KW"/>
</dbReference>
<evidence type="ECO:0000256" key="4">
    <source>
        <dbReference type="ARBA" id="ARBA00023014"/>
    </source>
</evidence>
<dbReference type="PANTHER" id="PTHR43456">
    <property type="entry name" value="RIESKE (2FE-2S) DOMAIN-CONTAINING PROTEIN"/>
    <property type="match status" value="1"/>
</dbReference>
<evidence type="ECO:0000313" key="7">
    <source>
        <dbReference type="Proteomes" id="UP000044071"/>
    </source>
</evidence>
<sequence>MAWIPAIDLADLQQKERETAVVDGKKILFIWHKEQVHAVQAQCPHFKLPLAKGKITDDCAIVCPFHKSEFDLCSGDVKSWSPWPPAVGNLLAKVVKPKNLQVYPTRIEQGKVHVDLGQAK</sequence>
<keyword evidence="3" id="KW-0408">Iron</keyword>
<keyword evidence="6" id="KW-0223">Dioxygenase</keyword>
<dbReference type="CDD" id="cd03467">
    <property type="entry name" value="Rieske"/>
    <property type="match status" value="1"/>
</dbReference>
<dbReference type="Proteomes" id="UP000044071">
    <property type="component" value="Unassembled WGS sequence"/>
</dbReference>
<dbReference type="GO" id="GO:0051537">
    <property type="term" value="F:2 iron, 2 sulfur cluster binding"/>
    <property type="evidence" value="ECO:0007669"/>
    <property type="project" value="UniProtKB-KW"/>
</dbReference>
<keyword evidence="6" id="KW-0560">Oxidoreductase</keyword>
<protein>
    <submittedName>
        <fullName evidence="6">Naphthalene 1,2-dioxygenase system ferredoxin subunit</fullName>
    </submittedName>
</protein>
<dbReference type="RefSeq" id="WP_043872831.1">
    <property type="nucleotide sequence ID" value="NZ_CCVW01000001.1"/>
</dbReference>
<evidence type="ECO:0000259" key="5">
    <source>
        <dbReference type="PROSITE" id="PS51296"/>
    </source>
</evidence>
<evidence type="ECO:0000256" key="3">
    <source>
        <dbReference type="ARBA" id="ARBA00023004"/>
    </source>
</evidence>
<feature type="domain" description="Rieske" evidence="5">
    <location>
        <begin position="3"/>
        <end position="114"/>
    </location>
</feature>
<dbReference type="EMBL" id="CCSB01000001">
    <property type="protein sequence ID" value="CDZ76259.1"/>
    <property type="molecule type" value="Genomic_DNA"/>
</dbReference>
<proteinExistence type="predicted"/>
<evidence type="ECO:0000256" key="2">
    <source>
        <dbReference type="ARBA" id="ARBA00022723"/>
    </source>
</evidence>
<accession>A0A078KWW1</accession>
<dbReference type="Pfam" id="PF00355">
    <property type="entry name" value="Rieske"/>
    <property type="match status" value="1"/>
</dbReference>
<evidence type="ECO:0000256" key="1">
    <source>
        <dbReference type="ARBA" id="ARBA00022714"/>
    </source>
</evidence>
<organism evidence="6 7">
    <name type="scientific">Legionella massiliensis</name>
    <dbReference type="NCBI Taxonomy" id="1034943"/>
    <lineage>
        <taxon>Bacteria</taxon>
        <taxon>Pseudomonadati</taxon>
        <taxon>Pseudomonadota</taxon>
        <taxon>Gammaproteobacteria</taxon>
        <taxon>Legionellales</taxon>
        <taxon>Legionellaceae</taxon>
        <taxon>Legionella</taxon>
    </lineage>
</organism>
<keyword evidence="1" id="KW-0001">2Fe-2S</keyword>
<evidence type="ECO:0000313" key="6">
    <source>
        <dbReference type="EMBL" id="CDZ76259.1"/>
    </source>
</evidence>
<dbReference type="PROSITE" id="PS51296">
    <property type="entry name" value="RIESKE"/>
    <property type="match status" value="1"/>
</dbReference>
<keyword evidence="2" id="KW-0479">Metal-binding</keyword>
<keyword evidence="7" id="KW-1185">Reference proteome</keyword>
<dbReference type="OrthoDB" id="9800167at2"/>
<dbReference type="GO" id="GO:0051213">
    <property type="term" value="F:dioxygenase activity"/>
    <property type="evidence" value="ECO:0007669"/>
    <property type="project" value="UniProtKB-KW"/>
</dbReference>
<dbReference type="InterPro" id="IPR036922">
    <property type="entry name" value="Rieske_2Fe-2S_sf"/>
</dbReference>
<dbReference type="STRING" id="1034943.BN59_00526"/>
<keyword evidence="4" id="KW-0411">Iron-sulfur</keyword>
<dbReference type="eggNOG" id="COG2146">
    <property type="taxonomic scope" value="Bacteria"/>
</dbReference>
<dbReference type="Gene3D" id="2.102.10.10">
    <property type="entry name" value="Rieske [2Fe-2S] iron-sulphur domain"/>
    <property type="match status" value="1"/>
</dbReference>